<organism evidence="12 13">
    <name type="scientific">Penicillium camemberti (strain FM 013)</name>
    <dbReference type="NCBI Taxonomy" id="1429867"/>
    <lineage>
        <taxon>Eukaryota</taxon>
        <taxon>Fungi</taxon>
        <taxon>Dikarya</taxon>
        <taxon>Ascomycota</taxon>
        <taxon>Pezizomycotina</taxon>
        <taxon>Eurotiomycetes</taxon>
        <taxon>Eurotiomycetidae</taxon>
        <taxon>Eurotiales</taxon>
        <taxon>Aspergillaceae</taxon>
        <taxon>Penicillium</taxon>
    </lineage>
</organism>
<feature type="compositionally biased region" description="Acidic residues" evidence="10">
    <location>
        <begin position="765"/>
        <end position="795"/>
    </location>
</feature>
<dbReference type="GO" id="GO:0008270">
    <property type="term" value="F:zinc ion binding"/>
    <property type="evidence" value="ECO:0007669"/>
    <property type="project" value="UniProtKB-KW"/>
</dbReference>
<evidence type="ECO:0000256" key="3">
    <source>
        <dbReference type="ARBA" id="ARBA00022771"/>
    </source>
</evidence>
<sequence>MSQSQPDDSLEPPSSQQTVVSTSPSDCTAPFRYSSATTSLERVGPTLQRYWILYNTDPVMEEFRKQFVDWWLTTEFGARKELQTTIRWDGKKKSDVWERFDQVAHEKTGEPKVMCKQCHAIIVHPNHHRAGSSPMKGHLTTSTCLCRPKATKRRIDQLLRHSPRVPPSTMFHQDTFEARLLEFITSVRLPFRIVEHPAFKDLLDVAQLADSKINIPSARSIRRRLDQSAEEQRQTVLGKLPEGSKLSIALDCWTSPFSQAFMAITGYFLDQEWNYREVLLGFEHLYGSHTGDNLSKTVIEILQQYGVADRVLSITTDNASNNNTMITSVQETVQSFGLGNASIFRVPCIPHVIQLSLNQLLGKIKAKPLNQEAETEWSDKRTRSLQSRQPTQEIMDTLKKVRELAVFVNASPQRREAFLALQTKEPRLIPIQDVRTRWNSTFLMLSRAKKLQSIINQYCTTHQYVQFKLDQDEWRQIEYLLLITKPFFDYTTILSKTKDVTIHSVFSIYNGLFSHLDASEKQLKRKGVPWKKQMLKALRAARKKLSAYYTAIETEAYGNIYAIATILSPSKKLQHFGSKDWKGEVDFQAQYRKVLEKEFERYQQQLSDPTETPEVDIVLAPTCDFNDLDMIGECQATVQIAVDPEDDEITRYLAKGLVKSNPRVYWKEHEQEFPILAKMARDILSIPASGAGVERLFNCARDICHYRRGQLRAETVRDLMLCLCSTTFDLEQSQIDIWKEYLSAGEAAMMDQVRKPDPLGNDVEPISDDEEEGRQDNDLEDSEDDEEEDDRDDELSPVQVTTKSRRAQQKRPRKRSSDAPPDDADHGLPLPEMLHEESTQARSGRIRKRPKMPEGFEIDKL</sequence>
<evidence type="ECO:0000259" key="11">
    <source>
        <dbReference type="PROSITE" id="PS50808"/>
    </source>
</evidence>
<accession>A0A0G4PV89</accession>
<dbReference type="InterPro" id="IPR003656">
    <property type="entry name" value="Znf_BED"/>
</dbReference>
<dbReference type="GO" id="GO:0046983">
    <property type="term" value="F:protein dimerization activity"/>
    <property type="evidence" value="ECO:0007669"/>
    <property type="project" value="InterPro"/>
</dbReference>
<dbReference type="GO" id="GO:0003677">
    <property type="term" value="F:DNA binding"/>
    <property type="evidence" value="ECO:0007669"/>
    <property type="project" value="UniProtKB-KW"/>
</dbReference>
<keyword evidence="4" id="KW-0862">Zinc</keyword>
<evidence type="ECO:0000256" key="10">
    <source>
        <dbReference type="SAM" id="MobiDB-lite"/>
    </source>
</evidence>
<feature type="domain" description="BED-type" evidence="11">
    <location>
        <begin position="91"/>
        <end position="151"/>
    </location>
</feature>
<dbReference type="PANTHER" id="PTHR46481:SF10">
    <property type="entry name" value="ZINC FINGER BED DOMAIN-CONTAINING PROTEIN 39"/>
    <property type="match status" value="1"/>
</dbReference>
<feature type="compositionally biased region" description="Basic and acidic residues" evidence="10">
    <location>
        <begin position="851"/>
        <end position="861"/>
    </location>
</feature>
<evidence type="ECO:0000256" key="7">
    <source>
        <dbReference type="ARBA" id="ARBA00023163"/>
    </source>
</evidence>
<keyword evidence="5" id="KW-0805">Transcription regulation</keyword>
<keyword evidence="8" id="KW-0539">Nucleus</keyword>
<evidence type="ECO:0000256" key="9">
    <source>
        <dbReference type="PROSITE-ProRule" id="PRU00027"/>
    </source>
</evidence>
<evidence type="ECO:0000256" key="4">
    <source>
        <dbReference type="ARBA" id="ARBA00022833"/>
    </source>
</evidence>
<evidence type="ECO:0000256" key="2">
    <source>
        <dbReference type="ARBA" id="ARBA00022723"/>
    </source>
</evidence>
<dbReference type="PROSITE" id="PS50808">
    <property type="entry name" value="ZF_BED"/>
    <property type="match status" value="1"/>
</dbReference>
<gene>
    <name evidence="12" type="ORF">PCAMFM013_S043g000057</name>
</gene>
<comment type="subcellular location">
    <subcellularLocation>
        <location evidence="1">Nucleus</location>
    </subcellularLocation>
</comment>
<reference evidence="12 13" key="1">
    <citation type="journal article" date="2014" name="Nat. Commun.">
        <title>Multiple recent horizontal transfers of a large genomic region in cheese making fungi.</title>
        <authorList>
            <person name="Cheeseman K."/>
            <person name="Ropars J."/>
            <person name="Renault P."/>
            <person name="Dupont J."/>
            <person name="Gouzy J."/>
            <person name="Branca A."/>
            <person name="Abraham A.L."/>
            <person name="Ceppi M."/>
            <person name="Conseiller E."/>
            <person name="Debuchy R."/>
            <person name="Malagnac F."/>
            <person name="Goarin A."/>
            <person name="Silar P."/>
            <person name="Lacoste S."/>
            <person name="Sallet E."/>
            <person name="Bensimon A."/>
            <person name="Giraud T."/>
            <person name="Brygoo Y."/>
        </authorList>
    </citation>
    <scope>NUCLEOTIDE SEQUENCE [LARGE SCALE GENOMIC DNA]</scope>
    <source>
        <strain evidence="13">FM 013</strain>
    </source>
</reference>
<evidence type="ECO:0000256" key="8">
    <source>
        <dbReference type="ARBA" id="ARBA00023242"/>
    </source>
</evidence>
<dbReference type="GO" id="GO:0005634">
    <property type="term" value="C:nucleus"/>
    <property type="evidence" value="ECO:0007669"/>
    <property type="project" value="UniProtKB-SubCell"/>
</dbReference>
<feature type="compositionally biased region" description="Low complexity" evidence="10">
    <location>
        <begin position="12"/>
        <end position="25"/>
    </location>
</feature>
<dbReference type="PANTHER" id="PTHR46481">
    <property type="entry name" value="ZINC FINGER BED DOMAIN-CONTAINING PROTEIN 4"/>
    <property type="match status" value="1"/>
</dbReference>
<feature type="compositionally biased region" description="Basic residues" evidence="10">
    <location>
        <begin position="803"/>
        <end position="814"/>
    </location>
</feature>
<dbReference type="Proteomes" id="UP000053732">
    <property type="component" value="Unassembled WGS sequence"/>
</dbReference>
<dbReference type="SMART" id="SM00614">
    <property type="entry name" value="ZnF_BED"/>
    <property type="match status" value="1"/>
</dbReference>
<dbReference type="InterPro" id="IPR052035">
    <property type="entry name" value="ZnF_BED_domain_contain"/>
</dbReference>
<keyword evidence="7" id="KW-0804">Transcription</keyword>
<keyword evidence="3 9" id="KW-0863">Zinc-finger</keyword>
<keyword evidence="2" id="KW-0479">Metal-binding</keyword>
<keyword evidence="13" id="KW-1185">Reference proteome</keyword>
<evidence type="ECO:0000313" key="13">
    <source>
        <dbReference type="Proteomes" id="UP000053732"/>
    </source>
</evidence>
<keyword evidence="6" id="KW-0238">DNA-binding</keyword>
<evidence type="ECO:0000313" key="12">
    <source>
        <dbReference type="EMBL" id="CRL30062.1"/>
    </source>
</evidence>
<proteinExistence type="predicted"/>
<dbReference type="InterPro" id="IPR012337">
    <property type="entry name" value="RNaseH-like_sf"/>
</dbReference>
<evidence type="ECO:0000256" key="6">
    <source>
        <dbReference type="ARBA" id="ARBA00023125"/>
    </source>
</evidence>
<dbReference type="Pfam" id="PF05699">
    <property type="entry name" value="Dimer_Tnp_hAT"/>
    <property type="match status" value="1"/>
</dbReference>
<feature type="region of interest" description="Disordered" evidence="10">
    <location>
        <begin position="1"/>
        <end position="26"/>
    </location>
</feature>
<evidence type="ECO:0000256" key="5">
    <source>
        <dbReference type="ARBA" id="ARBA00023015"/>
    </source>
</evidence>
<dbReference type="InterPro" id="IPR008906">
    <property type="entry name" value="HATC_C_dom"/>
</dbReference>
<evidence type="ECO:0000256" key="1">
    <source>
        <dbReference type="ARBA" id="ARBA00004123"/>
    </source>
</evidence>
<dbReference type="AlphaFoldDB" id="A0A0G4PV89"/>
<name>A0A0G4PV89_PENC3</name>
<protein>
    <submittedName>
        <fullName evidence="12">Zinc finger, BED-type predicted</fullName>
    </submittedName>
</protein>
<dbReference type="SUPFAM" id="SSF53098">
    <property type="entry name" value="Ribonuclease H-like"/>
    <property type="match status" value="1"/>
</dbReference>
<dbReference type="EMBL" id="HG793176">
    <property type="protein sequence ID" value="CRL30062.1"/>
    <property type="molecule type" value="Genomic_DNA"/>
</dbReference>
<feature type="region of interest" description="Disordered" evidence="10">
    <location>
        <begin position="753"/>
        <end position="861"/>
    </location>
</feature>